<comment type="caution">
    <text evidence="1">The sequence shown here is derived from an EMBL/GenBank/DDBJ whole genome shotgun (WGS) entry which is preliminary data.</text>
</comment>
<reference evidence="2 4" key="3">
    <citation type="submission" date="2018-08" db="EMBL/GenBank/DDBJ databases">
        <title>A genome reference for cultivated species of the human gut microbiota.</title>
        <authorList>
            <person name="Zou Y."/>
            <person name="Xue W."/>
            <person name="Luo G."/>
        </authorList>
    </citation>
    <scope>NUCLEOTIDE SEQUENCE [LARGE SCALE GENOMIC DNA]</scope>
    <source>
        <strain evidence="2 4">AF14-27</strain>
    </source>
</reference>
<evidence type="ECO:0000313" key="3">
    <source>
        <dbReference type="Proteomes" id="UP000196587"/>
    </source>
</evidence>
<evidence type="ECO:0000313" key="2">
    <source>
        <dbReference type="EMBL" id="RGV53828.1"/>
    </source>
</evidence>
<dbReference type="RefSeq" id="WP_087411823.1">
    <property type="nucleotide sequence ID" value="NZ_CALIXP010000055.1"/>
</dbReference>
<dbReference type="AlphaFoldDB" id="A0A1Y4JUX2"/>
<name>A0A1Y4JUX2_9BACE</name>
<reference evidence="1" key="2">
    <citation type="journal article" date="2018" name="BMC Genomics">
        <title>Whole genome sequencing and function prediction of 133 gut anaerobes isolated from chicken caecum in pure cultures.</title>
        <authorList>
            <person name="Medvecky M."/>
            <person name="Cejkova D."/>
            <person name="Polansky O."/>
            <person name="Karasova D."/>
            <person name="Kubasova T."/>
            <person name="Cizek A."/>
            <person name="Rychlik I."/>
        </authorList>
    </citation>
    <scope>NUCLEOTIDE SEQUENCE</scope>
    <source>
        <strain evidence="1">An189</strain>
    </source>
</reference>
<evidence type="ECO:0000313" key="4">
    <source>
        <dbReference type="Proteomes" id="UP000284366"/>
    </source>
</evidence>
<dbReference type="Proteomes" id="UP000284366">
    <property type="component" value="Unassembled WGS sequence"/>
</dbReference>
<dbReference type="Proteomes" id="UP000196587">
    <property type="component" value="Unassembled WGS sequence"/>
</dbReference>
<evidence type="ECO:0000313" key="1">
    <source>
        <dbReference type="EMBL" id="OUP36328.1"/>
    </source>
</evidence>
<sequence>MDDALKITDTYWEMLKSLSDDIKLRLATRLTASVVAGKVTHRDKTQDMIEKHMGKWKDERSTDKIIKDMYEGRKSVKAPLNFD</sequence>
<dbReference type="EMBL" id="QRZG01000014">
    <property type="protein sequence ID" value="RGV53828.1"/>
    <property type="molecule type" value="Genomic_DNA"/>
</dbReference>
<protein>
    <submittedName>
        <fullName evidence="1">Uncharacterized protein</fullName>
    </submittedName>
</protein>
<gene>
    <name evidence="1" type="ORF">B5F24_00050</name>
    <name evidence="2" type="ORF">DWW09_09595</name>
</gene>
<organism evidence="1 3">
    <name type="scientific">Bacteroides clarus</name>
    <dbReference type="NCBI Taxonomy" id="626929"/>
    <lineage>
        <taxon>Bacteria</taxon>
        <taxon>Pseudomonadati</taxon>
        <taxon>Bacteroidota</taxon>
        <taxon>Bacteroidia</taxon>
        <taxon>Bacteroidales</taxon>
        <taxon>Bacteroidaceae</taxon>
        <taxon>Bacteroides</taxon>
    </lineage>
</organism>
<proteinExistence type="predicted"/>
<accession>A0A1Y4JUX2</accession>
<dbReference type="EMBL" id="NFKE01000001">
    <property type="protein sequence ID" value="OUP36328.1"/>
    <property type="molecule type" value="Genomic_DNA"/>
</dbReference>
<reference evidence="3" key="1">
    <citation type="submission" date="2017-04" db="EMBL/GenBank/DDBJ databases">
        <title>Function of individual gut microbiota members based on whole genome sequencing of pure cultures obtained from chicken caecum.</title>
        <authorList>
            <person name="Medvecky M."/>
            <person name="Cejkova D."/>
            <person name="Polansky O."/>
            <person name="Karasova D."/>
            <person name="Kubasova T."/>
            <person name="Cizek A."/>
            <person name="Rychlik I."/>
        </authorList>
    </citation>
    <scope>NUCLEOTIDE SEQUENCE [LARGE SCALE GENOMIC DNA]</scope>
    <source>
        <strain evidence="3">An189</strain>
    </source>
</reference>